<dbReference type="PANTHER" id="PTHR43471:SF3">
    <property type="entry name" value="ABC TRANSPORTER PERMEASE PROTEIN NATB"/>
    <property type="match status" value="1"/>
</dbReference>
<evidence type="ECO:0000259" key="6">
    <source>
        <dbReference type="Pfam" id="PF12698"/>
    </source>
</evidence>
<organism evidence="7 8">
    <name type="scientific">Candidatus Iainarchaeum sp</name>
    <dbReference type="NCBI Taxonomy" id="3101447"/>
    <lineage>
        <taxon>Archaea</taxon>
        <taxon>Candidatus Iainarchaeota</taxon>
        <taxon>Candidatus Iainarchaeia</taxon>
        <taxon>Candidatus Iainarchaeales</taxon>
        <taxon>Candidatus Iainarchaeaceae</taxon>
        <taxon>Candidatus Iainarchaeum</taxon>
    </lineage>
</organism>
<comment type="subcellular location">
    <subcellularLocation>
        <location evidence="1">Membrane</location>
        <topology evidence="1">Multi-pass membrane protein</topology>
    </subcellularLocation>
</comment>
<dbReference type="Pfam" id="PF12698">
    <property type="entry name" value="ABC2_membrane_3"/>
    <property type="match status" value="1"/>
</dbReference>
<accession>A0A939C6W0</accession>
<evidence type="ECO:0000256" key="3">
    <source>
        <dbReference type="ARBA" id="ARBA00022989"/>
    </source>
</evidence>
<dbReference type="Proteomes" id="UP000809243">
    <property type="component" value="Unassembled WGS sequence"/>
</dbReference>
<name>A0A939C6W0_9ARCH</name>
<keyword evidence="4 5" id="KW-0472">Membrane</keyword>
<feature type="transmembrane region" description="Helical" evidence="5">
    <location>
        <begin position="21"/>
        <end position="41"/>
    </location>
</feature>
<keyword evidence="2 5" id="KW-0812">Transmembrane</keyword>
<reference evidence="7" key="1">
    <citation type="submission" date="2021-01" db="EMBL/GenBank/DDBJ databases">
        <title>Active Sulfur Cycling in an Early Earth Analoge.</title>
        <authorList>
            <person name="Hahn C.R."/>
            <person name="Youssef N.H."/>
            <person name="Elshahed M."/>
        </authorList>
    </citation>
    <scope>NUCLEOTIDE SEQUENCE</scope>
    <source>
        <strain evidence="7">Zod_Metabat.1151</strain>
    </source>
</reference>
<feature type="domain" description="ABC-2 type transporter transmembrane" evidence="6">
    <location>
        <begin position="48"/>
        <end position="261"/>
    </location>
</feature>
<dbReference type="EMBL" id="JAFGDB010000097">
    <property type="protein sequence ID" value="MBN2067893.1"/>
    <property type="molecule type" value="Genomic_DNA"/>
</dbReference>
<feature type="transmembrane region" description="Helical" evidence="5">
    <location>
        <begin position="247"/>
        <end position="265"/>
    </location>
</feature>
<evidence type="ECO:0000313" key="7">
    <source>
        <dbReference type="EMBL" id="MBN2067893.1"/>
    </source>
</evidence>
<feature type="transmembrane region" description="Helical" evidence="5">
    <location>
        <begin position="189"/>
        <end position="208"/>
    </location>
</feature>
<feature type="transmembrane region" description="Helical" evidence="5">
    <location>
        <begin position="156"/>
        <end position="177"/>
    </location>
</feature>
<feature type="transmembrane region" description="Helical" evidence="5">
    <location>
        <begin position="112"/>
        <end position="136"/>
    </location>
</feature>
<dbReference type="GO" id="GO:0016020">
    <property type="term" value="C:membrane"/>
    <property type="evidence" value="ECO:0007669"/>
    <property type="project" value="UniProtKB-SubCell"/>
</dbReference>
<dbReference type="AlphaFoldDB" id="A0A939C6W0"/>
<gene>
    <name evidence="7" type="ORF">JW744_05485</name>
</gene>
<evidence type="ECO:0000256" key="1">
    <source>
        <dbReference type="ARBA" id="ARBA00004141"/>
    </source>
</evidence>
<dbReference type="GO" id="GO:0140359">
    <property type="term" value="F:ABC-type transporter activity"/>
    <property type="evidence" value="ECO:0007669"/>
    <property type="project" value="InterPro"/>
</dbReference>
<evidence type="ECO:0000256" key="4">
    <source>
        <dbReference type="ARBA" id="ARBA00023136"/>
    </source>
</evidence>
<sequence length="289" mass="32424">MDKTLKIAKHEFAINFKRKEFRFFAFFLPLMLVLIVLAFSFTGNEYDMRDFQEMQKSKWFFAFPSTIAMVFSLAIFLSANFLLQGIAEEKENRIMEVLLSSISFRELLMGKIAGLAFLGLIQFASWVMSGTIVIVLLAPEILAKAMEKFVAVETVLLYLVFFFLGYILYASILAAIGALTETRGEAQQIGSLMTVFALVPAVSTMFISEQTLPVSGALTLFPPTAPITAMIRIFLRNLPMAEALTSIAILILTIIAVIIMTSRIFRAEVLMYGKRFSPKELLRIMVTGK</sequence>
<dbReference type="PANTHER" id="PTHR43471">
    <property type="entry name" value="ABC TRANSPORTER PERMEASE"/>
    <property type="match status" value="1"/>
</dbReference>
<proteinExistence type="predicted"/>
<feature type="transmembrane region" description="Helical" evidence="5">
    <location>
        <begin position="61"/>
        <end position="83"/>
    </location>
</feature>
<protein>
    <submittedName>
        <fullName evidence="7">ABC transporter permease</fullName>
    </submittedName>
</protein>
<evidence type="ECO:0000313" key="8">
    <source>
        <dbReference type="Proteomes" id="UP000809243"/>
    </source>
</evidence>
<keyword evidence="3 5" id="KW-1133">Transmembrane helix</keyword>
<dbReference type="InterPro" id="IPR013525">
    <property type="entry name" value="ABC2_TM"/>
</dbReference>
<evidence type="ECO:0000256" key="5">
    <source>
        <dbReference type="SAM" id="Phobius"/>
    </source>
</evidence>
<evidence type="ECO:0000256" key="2">
    <source>
        <dbReference type="ARBA" id="ARBA00022692"/>
    </source>
</evidence>
<comment type="caution">
    <text evidence="7">The sequence shown here is derived from an EMBL/GenBank/DDBJ whole genome shotgun (WGS) entry which is preliminary data.</text>
</comment>